<comment type="subcellular location">
    <subcellularLocation>
        <location evidence="1">Secreted</location>
    </subcellularLocation>
</comment>
<keyword evidence="3" id="KW-0964">Secreted</keyword>
<proteinExistence type="inferred from homology"/>
<organism evidence="5 6">
    <name type="scientific">Trichostrongylus colubriformis</name>
    <name type="common">Black scour worm</name>
    <dbReference type="NCBI Taxonomy" id="6319"/>
    <lineage>
        <taxon>Eukaryota</taxon>
        <taxon>Metazoa</taxon>
        <taxon>Ecdysozoa</taxon>
        <taxon>Nematoda</taxon>
        <taxon>Chromadorea</taxon>
        <taxon>Rhabditida</taxon>
        <taxon>Rhabditina</taxon>
        <taxon>Rhabditomorpha</taxon>
        <taxon>Strongyloidea</taxon>
        <taxon>Trichostrongylidae</taxon>
        <taxon>Trichostrongylus</taxon>
    </lineage>
</organism>
<dbReference type="PANTHER" id="PTHR21700">
    <property type="entry name" value="TRANSTHYRETIN-LIKE FAMILY PROTEIN-RELATED"/>
    <property type="match status" value="1"/>
</dbReference>
<dbReference type="Pfam" id="PF01060">
    <property type="entry name" value="TTR-52"/>
    <property type="match status" value="1"/>
</dbReference>
<evidence type="ECO:0000256" key="4">
    <source>
        <dbReference type="ARBA" id="ARBA00022729"/>
    </source>
</evidence>
<keyword evidence="4" id="KW-0732">Signal</keyword>
<dbReference type="EMBL" id="WIXE01024126">
    <property type="protein sequence ID" value="KAK5965894.1"/>
    <property type="molecule type" value="Genomic_DNA"/>
</dbReference>
<dbReference type="GO" id="GO:0009986">
    <property type="term" value="C:cell surface"/>
    <property type="evidence" value="ECO:0007669"/>
    <property type="project" value="InterPro"/>
</dbReference>
<evidence type="ECO:0000313" key="5">
    <source>
        <dbReference type="EMBL" id="KAK5965894.1"/>
    </source>
</evidence>
<dbReference type="InterPro" id="IPR001534">
    <property type="entry name" value="Transthyretin-like"/>
</dbReference>
<dbReference type="AlphaFoldDB" id="A0AAN8I9L4"/>
<name>A0AAN8I9L4_TRICO</name>
<protein>
    <submittedName>
        <fullName evidence="5">Mediator of RNA polymerase II transcription subun it 22</fullName>
    </submittedName>
</protein>
<dbReference type="Proteomes" id="UP001331761">
    <property type="component" value="Unassembled WGS sequence"/>
</dbReference>
<evidence type="ECO:0000256" key="3">
    <source>
        <dbReference type="ARBA" id="ARBA00022525"/>
    </source>
</evidence>
<dbReference type="InterPro" id="IPR038479">
    <property type="entry name" value="Transthyretin-like_sf"/>
</dbReference>
<keyword evidence="6" id="KW-1185">Reference proteome</keyword>
<evidence type="ECO:0000313" key="6">
    <source>
        <dbReference type="Proteomes" id="UP001331761"/>
    </source>
</evidence>
<dbReference type="GO" id="GO:0005576">
    <property type="term" value="C:extracellular region"/>
    <property type="evidence" value="ECO:0007669"/>
    <property type="project" value="UniProtKB-SubCell"/>
</dbReference>
<dbReference type="Gene3D" id="2.60.40.3330">
    <property type="match status" value="1"/>
</dbReference>
<comment type="similarity">
    <text evidence="2">Belongs to the nematode transthyretin-like family.</text>
</comment>
<reference evidence="5 6" key="1">
    <citation type="submission" date="2019-10" db="EMBL/GenBank/DDBJ databases">
        <title>Assembly and Annotation for the nematode Trichostrongylus colubriformis.</title>
        <authorList>
            <person name="Martin J."/>
        </authorList>
    </citation>
    <scope>NUCLEOTIDE SEQUENCE [LARGE SCALE GENOMIC DNA]</scope>
    <source>
        <strain evidence="5">G859</strain>
        <tissue evidence="5">Whole worm</tissue>
    </source>
</reference>
<gene>
    <name evidence="5" type="ORF">GCK32_021425</name>
</gene>
<evidence type="ECO:0000256" key="1">
    <source>
        <dbReference type="ARBA" id="ARBA00004613"/>
    </source>
</evidence>
<comment type="caution">
    <text evidence="5">The sequence shown here is derived from an EMBL/GenBank/DDBJ whole genome shotgun (WGS) entry which is preliminary data.</text>
</comment>
<evidence type="ECO:0000256" key="2">
    <source>
        <dbReference type="ARBA" id="ARBA00010112"/>
    </source>
</evidence>
<accession>A0AAN8I9L4</accession>
<sequence length="132" mass="14883">MQCNLIFHFIFSPLPANIPDMALFSWIDPHDVLDEGFSDSSGVFRLAGATQEFTAMEPALEIYHDCNDGIKNGFRKLRIGLPDQYITAGLVPQKTVNVGVINLELIYKEETRHYVDDEDTDERTSVSPSFLT</sequence>